<keyword evidence="1" id="KW-0472">Membrane</keyword>
<evidence type="ECO:0000313" key="3">
    <source>
        <dbReference type="Proteomes" id="UP001233314"/>
    </source>
</evidence>
<dbReference type="InterPro" id="IPR046096">
    <property type="entry name" value="DUF6114"/>
</dbReference>
<gene>
    <name evidence="2" type="ORF">Q5722_06150</name>
</gene>
<feature type="transmembrane region" description="Helical" evidence="1">
    <location>
        <begin position="107"/>
        <end position="128"/>
    </location>
</feature>
<sequence length="146" mass="15594">MIASTDRLGPNRRIPGTEAVRWFRAFRRTRPFWGGLWLALGGLVIMKLNSYSLGMALTGGFNRSAGYILGGGMVLFAVVAWASPLYARLVGFLGVLTAMAAFVGSNFGGFLIGTILGIIGGSMIFGWGELRPRRRGARRGVAGPEA</sequence>
<keyword evidence="3" id="KW-1185">Reference proteome</keyword>
<organism evidence="2 3">
    <name type="scientific">Nocardioides jiangxiensis</name>
    <dbReference type="NCBI Taxonomy" id="3064524"/>
    <lineage>
        <taxon>Bacteria</taxon>
        <taxon>Bacillati</taxon>
        <taxon>Actinomycetota</taxon>
        <taxon>Actinomycetes</taxon>
        <taxon>Propionibacteriales</taxon>
        <taxon>Nocardioidaceae</taxon>
        <taxon>Nocardioides</taxon>
    </lineage>
</organism>
<keyword evidence="1" id="KW-0812">Transmembrane</keyword>
<keyword evidence="1" id="KW-1133">Transmembrane helix</keyword>
<dbReference type="Proteomes" id="UP001233314">
    <property type="component" value="Unassembled WGS sequence"/>
</dbReference>
<evidence type="ECO:0000256" key="1">
    <source>
        <dbReference type="SAM" id="Phobius"/>
    </source>
</evidence>
<accession>A0ABT9B2V5</accession>
<reference evidence="2 3" key="1">
    <citation type="submission" date="2023-07" db="EMBL/GenBank/DDBJ databases">
        <title>Nocardioides sp. nov WY-20 isolated from soil.</title>
        <authorList>
            <person name="Liu B."/>
            <person name="Wan Y."/>
        </authorList>
    </citation>
    <scope>NUCLEOTIDE SEQUENCE [LARGE SCALE GENOMIC DNA]</scope>
    <source>
        <strain evidence="2 3">WY-20</strain>
    </source>
</reference>
<dbReference type="Pfam" id="PF19609">
    <property type="entry name" value="DUF6114"/>
    <property type="match status" value="1"/>
</dbReference>
<protein>
    <submittedName>
        <fullName evidence="2">DUF6114 domain-containing protein</fullName>
    </submittedName>
</protein>
<feature type="transmembrane region" description="Helical" evidence="1">
    <location>
        <begin position="32"/>
        <end position="53"/>
    </location>
</feature>
<dbReference type="EMBL" id="JAUQTA010000001">
    <property type="protein sequence ID" value="MDO7867947.1"/>
    <property type="molecule type" value="Genomic_DNA"/>
</dbReference>
<evidence type="ECO:0000313" key="2">
    <source>
        <dbReference type="EMBL" id="MDO7867947.1"/>
    </source>
</evidence>
<proteinExistence type="predicted"/>
<name>A0ABT9B2V5_9ACTN</name>
<comment type="caution">
    <text evidence="2">The sequence shown here is derived from an EMBL/GenBank/DDBJ whole genome shotgun (WGS) entry which is preliminary data.</text>
</comment>
<feature type="transmembrane region" description="Helical" evidence="1">
    <location>
        <begin position="65"/>
        <end position="87"/>
    </location>
</feature>
<dbReference type="RefSeq" id="WP_305027327.1">
    <property type="nucleotide sequence ID" value="NZ_JAUQTA010000001.1"/>
</dbReference>